<organism evidence="1 2">
    <name type="scientific">Vibrio cholerae serotype O1 (strain ATCC 39541 / Classical Ogawa 395 / O395)</name>
    <dbReference type="NCBI Taxonomy" id="345073"/>
    <lineage>
        <taxon>Bacteria</taxon>
        <taxon>Pseudomonadati</taxon>
        <taxon>Pseudomonadota</taxon>
        <taxon>Gammaproteobacteria</taxon>
        <taxon>Vibrionales</taxon>
        <taxon>Vibrionaceae</taxon>
        <taxon>Vibrio</taxon>
    </lineage>
</organism>
<reference evidence="1 2" key="1">
    <citation type="submission" date="2007-03" db="EMBL/GenBank/DDBJ databases">
        <authorList>
            <person name="Heidelberg J."/>
        </authorList>
    </citation>
    <scope>NUCLEOTIDE SEQUENCE [LARGE SCALE GENOMIC DNA]</scope>
    <source>
        <strain evidence="2">ATCC 39541 / Classical Ogawa 395 / O395</strain>
    </source>
</reference>
<dbReference type="Proteomes" id="UP000000249">
    <property type="component" value="Chromosome 1"/>
</dbReference>
<proteinExistence type="predicted"/>
<evidence type="ECO:0000313" key="1">
    <source>
        <dbReference type="EMBL" id="ABQ20382.1"/>
    </source>
</evidence>
<dbReference type="AlphaFoldDB" id="A0A0H3AHB0"/>
<dbReference type="KEGG" id="vco:VC0395_A1096"/>
<protein>
    <submittedName>
        <fullName evidence="1">Uncharacterized protein</fullName>
    </submittedName>
</protein>
<dbReference type="EMBL" id="CP000627">
    <property type="protein sequence ID" value="ABQ20382.1"/>
    <property type="molecule type" value="Genomic_DNA"/>
</dbReference>
<name>A0A0H3AHB0_VIBC3</name>
<evidence type="ECO:0000313" key="2">
    <source>
        <dbReference type="Proteomes" id="UP000000249"/>
    </source>
</evidence>
<sequence>MDKREIFWLGDELALGMVHIVSYNLRPFLSAKEHYESVSSGDV</sequence>
<gene>
    <name evidence="1" type="ordered locus">VC0395_A1096</name>
</gene>
<accession>A0A0H3AHB0</accession>